<dbReference type="Gene3D" id="3.90.190.10">
    <property type="entry name" value="Protein tyrosine phosphatase superfamily"/>
    <property type="match status" value="1"/>
</dbReference>
<name>A0AAE0ER34_9CHLO</name>
<comment type="caution">
    <text evidence="1">The sequence shown here is derived from an EMBL/GenBank/DDBJ whole genome shotgun (WGS) entry which is preliminary data.</text>
</comment>
<accession>A0AAE0ER34</accession>
<evidence type="ECO:0000313" key="2">
    <source>
        <dbReference type="Proteomes" id="UP001190700"/>
    </source>
</evidence>
<dbReference type="Proteomes" id="UP001190700">
    <property type="component" value="Unassembled WGS sequence"/>
</dbReference>
<reference evidence="1 2" key="1">
    <citation type="journal article" date="2015" name="Genome Biol. Evol.">
        <title>Comparative Genomics of a Bacterivorous Green Alga Reveals Evolutionary Causalities and Consequences of Phago-Mixotrophic Mode of Nutrition.</title>
        <authorList>
            <person name="Burns J.A."/>
            <person name="Paasch A."/>
            <person name="Narechania A."/>
            <person name="Kim E."/>
        </authorList>
    </citation>
    <scope>NUCLEOTIDE SEQUENCE [LARGE SCALE GENOMIC DNA]</scope>
    <source>
        <strain evidence="1 2">PLY_AMNH</strain>
    </source>
</reference>
<dbReference type="InterPro" id="IPR029021">
    <property type="entry name" value="Prot-tyrosine_phosphatase-like"/>
</dbReference>
<protein>
    <recommendedName>
        <fullName evidence="3">Tyrosine specific protein phosphatases domain-containing protein</fullName>
    </recommendedName>
</protein>
<keyword evidence="2" id="KW-1185">Reference proteome</keyword>
<dbReference type="EMBL" id="LGRX02034677">
    <property type="protein sequence ID" value="KAK3237204.1"/>
    <property type="molecule type" value="Genomic_DNA"/>
</dbReference>
<dbReference type="SUPFAM" id="SSF52799">
    <property type="entry name" value="(Phosphotyrosine protein) phosphatases II"/>
    <property type="match status" value="1"/>
</dbReference>
<dbReference type="AlphaFoldDB" id="A0AAE0ER34"/>
<evidence type="ECO:0000313" key="1">
    <source>
        <dbReference type="EMBL" id="KAK3237204.1"/>
    </source>
</evidence>
<organism evidence="1 2">
    <name type="scientific">Cymbomonas tetramitiformis</name>
    <dbReference type="NCBI Taxonomy" id="36881"/>
    <lineage>
        <taxon>Eukaryota</taxon>
        <taxon>Viridiplantae</taxon>
        <taxon>Chlorophyta</taxon>
        <taxon>Pyramimonadophyceae</taxon>
        <taxon>Pyramimonadales</taxon>
        <taxon>Pyramimonadaceae</taxon>
        <taxon>Cymbomonas</taxon>
    </lineage>
</organism>
<proteinExistence type="predicted"/>
<evidence type="ECO:0008006" key="3">
    <source>
        <dbReference type="Google" id="ProtNLM"/>
    </source>
</evidence>
<sequence length="281" mass="31430">MDHNATVHYADTVYLRSLSSKGGKKMLDVDPSDCLVRARWNDTGRYQKVRFEQGGLGCGEQGSPPGKVPYMTPLRLVFEDQGLYVTVTEDTDVYERPHPSGFAWRMYVGNAQAALGVARGLGSPGLQASHLVTHVVNCIVCSEPYKYFNFNASIIYAAIDSQDKELNGKPEDLDQAMAMAERPNWLPSMTCLRDSWNTAQTQDVTVFVHCMYGMNRSVSTAALFLCLQFGHLDPNISTIKKTIDHIGRCKEQLSGGKHKIGVKPIYQKWAEEFYDLHKPQS</sequence>
<gene>
    <name evidence="1" type="ORF">CYMTET_52703</name>
</gene>